<dbReference type="Proteomes" id="UP000823941">
    <property type="component" value="Chromosome 20"/>
</dbReference>
<evidence type="ECO:0000313" key="1">
    <source>
        <dbReference type="EMBL" id="KAG7300790.1"/>
    </source>
</evidence>
<sequence>MSLSILDDTHDPNDPYYYAQNMLEGLDSDVELVRPVPQPQNIVKKRLKTSRKRTAKEMMTSSFVKCNTMRKGNRVIKIEVYDLNECQDTTSESAVVSCQWVCEDPMDEILDLTENLIKKITKKMCDNNF</sequence>
<proteinExistence type="predicted"/>
<protein>
    <submittedName>
        <fullName evidence="1">Uncharacterized protein</fullName>
    </submittedName>
</protein>
<gene>
    <name evidence="1" type="ORF">JYU34_015122</name>
</gene>
<comment type="caution">
    <text evidence="1">The sequence shown here is derived from an EMBL/GenBank/DDBJ whole genome shotgun (WGS) entry which is preliminary data.</text>
</comment>
<reference evidence="1 2" key="1">
    <citation type="submission" date="2021-06" db="EMBL/GenBank/DDBJ databases">
        <title>A haploid diamondback moth (Plutella xylostella L.) genome assembly resolves 31 chromosomes and identifies a diamide resistance mutation.</title>
        <authorList>
            <person name="Ward C.M."/>
            <person name="Perry K.D."/>
            <person name="Baker G."/>
            <person name="Powis K."/>
            <person name="Heckel D.G."/>
            <person name="Baxter S.W."/>
        </authorList>
    </citation>
    <scope>NUCLEOTIDE SEQUENCE [LARGE SCALE GENOMIC DNA]</scope>
    <source>
        <strain evidence="1 2">LV</strain>
        <tissue evidence="1">Single pupa</tissue>
    </source>
</reference>
<name>A0ABQ7Q6A5_PLUXY</name>
<dbReference type="EMBL" id="JAHIBW010000020">
    <property type="protein sequence ID" value="KAG7300790.1"/>
    <property type="molecule type" value="Genomic_DNA"/>
</dbReference>
<accession>A0ABQ7Q6A5</accession>
<keyword evidence="2" id="KW-1185">Reference proteome</keyword>
<organism evidence="1 2">
    <name type="scientific">Plutella xylostella</name>
    <name type="common">Diamondback moth</name>
    <name type="synonym">Plutella maculipennis</name>
    <dbReference type="NCBI Taxonomy" id="51655"/>
    <lineage>
        <taxon>Eukaryota</taxon>
        <taxon>Metazoa</taxon>
        <taxon>Ecdysozoa</taxon>
        <taxon>Arthropoda</taxon>
        <taxon>Hexapoda</taxon>
        <taxon>Insecta</taxon>
        <taxon>Pterygota</taxon>
        <taxon>Neoptera</taxon>
        <taxon>Endopterygota</taxon>
        <taxon>Lepidoptera</taxon>
        <taxon>Glossata</taxon>
        <taxon>Ditrysia</taxon>
        <taxon>Yponomeutoidea</taxon>
        <taxon>Plutellidae</taxon>
        <taxon>Plutella</taxon>
    </lineage>
</organism>
<evidence type="ECO:0000313" key="2">
    <source>
        <dbReference type="Proteomes" id="UP000823941"/>
    </source>
</evidence>